<comment type="caution">
    <text evidence="2">The sequence shown here is derived from an EMBL/GenBank/DDBJ whole genome shotgun (WGS) entry which is preliminary data.</text>
</comment>
<organism evidence="2 3">
    <name type="scientific">Neptunitalea lumnitzerae</name>
    <dbReference type="NCBI Taxonomy" id="2965509"/>
    <lineage>
        <taxon>Bacteria</taxon>
        <taxon>Pseudomonadati</taxon>
        <taxon>Bacteroidota</taxon>
        <taxon>Flavobacteriia</taxon>
        <taxon>Flavobacteriales</taxon>
        <taxon>Flavobacteriaceae</taxon>
        <taxon>Neptunitalea</taxon>
    </lineage>
</organism>
<keyword evidence="1" id="KW-0732">Signal</keyword>
<dbReference type="EMBL" id="BRVO01000001">
    <property type="protein sequence ID" value="GLB47880.1"/>
    <property type="molecule type" value="Genomic_DNA"/>
</dbReference>
<dbReference type="RefSeq" id="WP_281763543.1">
    <property type="nucleotide sequence ID" value="NZ_BRVO01000001.1"/>
</dbReference>
<keyword evidence="3" id="KW-1185">Reference proteome</keyword>
<protein>
    <submittedName>
        <fullName evidence="2">Uncharacterized protein</fullName>
    </submittedName>
</protein>
<proteinExistence type="predicted"/>
<dbReference type="Proteomes" id="UP001143543">
    <property type="component" value="Unassembled WGS sequence"/>
</dbReference>
<feature type="chain" id="PRO_5046969126" evidence="1">
    <location>
        <begin position="20"/>
        <end position="139"/>
    </location>
</feature>
<reference evidence="2" key="1">
    <citation type="submission" date="2022-07" db="EMBL/GenBank/DDBJ databases">
        <title>Taxonomy of Novel Oxalotrophic and Methylotrophic Bacteria.</title>
        <authorList>
            <person name="Sahin N."/>
            <person name="Tani A."/>
        </authorList>
    </citation>
    <scope>NUCLEOTIDE SEQUENCE</scope>
    <source>
        <strain evidence="2">Y10</strain>
    </source>
</reference>
<sequence>MKKFILFSFLFISMYTLQAQSRDFDGIWTGTLTTNDDRTMSVTLYIDDNNVYSVTTDSDGDRIKDTDYEVIWSKGYGEQLNYVWMNKGGVWTETQSYFMAYINSTKLSVYFTRHVSNESEDYDGNTDWGYTATGYLYKE</sequence>
<name>A0ABQ5MEQ7_9FLAO</name>
<accession>A0ABQ5MEQ7</accession>
<feature type="signal peptide" evidence="1">
    <location>
        <begin position="1"/>
        <end position="19"/>
    </location>
</feature>
<evidence type="ECO:0000313" key="2">
    <source>
        <dbReference type="EMBL" id="GLB47880.1"/>
    </source>
</evidence>
<gene>
    <name evidence="2" type="ORF">Y10_02480</name>
</gene>
<evidence type="ECO:0000313" key="3">
    <source>
        <dbReference type="Proteomes" id="UP001143543"/>
    </source>
</evidence>
<evidence type="ECO:0000256" key="1">
    <source>
        <dbReference type="SAM" id="SignalP"/>
    </source>
</evidence>